<reference evidence="2 3" key="1">
    <citation type="submission" date="2014-08" db="EMBL/GenBank/DDBJ databases">
        <title>Clostridium innocuum, an unnegligible vancomycin-resistant pathogen causing extra-intestinal infections.</title>
        <authorList>
            <person name="Feng Y."/>
            <person name="Chiu C.-H."/>
        </authorList>
    </citation>
    <scope>NUCLEOTIDE SEQUENCE [LARGE SCALE GENOMIC DNA]</scope>
    <source>
        <strain evidence="2 3">AN88</strain>
    </source>
</reference>
<dbReference type="GO" id="GO:0016651">
    <property type="term" value="F:oxidoreductase activity, acting on NAD(P)H"/>
    <property type="evidence" value="ECO:0007669"/>
    <property type="project" value="UniProtKB-ARBA"/>
</dbReference>
<protein>
    <submittedName>
        <fullName evidence="2">Flavodoxin</fullName>
    </submittedName>
</protein>
<dbReference type="InterPro" id="IPR052200">
    <property type="entry name" value="Protoporphyrinogen_IX_DH"/>
</dbReference>
<dbReference type="GO" id="GO:0010181">
    <property type="term" value="F:FMN binding"/>
    <property type="evidence" value="ECO:0007669"/>
    <property type="project" value="InterPro"/>
</dbReference>
<accession>A0A099I1G1</accession>
<dbReference type="SUPFAM" id="SSF52218">
    <property type="entry name" value="Flavoproteins"/>
    <property type="match status" value="1"/>
</dbReference>
<proteinExistence type="predicted"/>
<dbReference type="EMBL" id="JQIF01000097">
    <property type="protein sequence ID" value="KGJ51814.1"/>
    <property type="molecule type" value="Genomic_DNA"/>
</dbReference>
<dbReference type="InterPro" id="IPR001226">
    <property type="entry name" value="Flavodoxin_CS"/>
</dbReference>
<organism evidence="2 3">
    <name type="scientific">Clostridium innocuum</name>
    <dbReference type="NCBI Taxonomy" id="1522"/>
    <lineage>
        <taxon>Bacteria</taxon>
        <taxon>Bacillati</taxon>
        <taxon>Bacillota</taxon>
        <taxon>Clostridia</taxon>
        <taxon>Eubacteriales</taxon>
        <taxon>Clostridiaceae</taxon>
        <taxon>Clostridium</taxon>
    </lineage>
</organism>
<dbReference type="PROSITE" id="PS00201">
    <property type="entry name" value="FLAVODOXIN"/>
    <property type="match status" value="1"/>
</dbReference>
<dbReference type="Pfam" id="PF12641">
    <property type="entry name" value="Flavodoxin_3"/>
    <property type="match status" value="1"/>
</dbReference>
<dbReference type="InterPro" id="IPR054633">
    <property type="entry name" value="BilS"/>
</dbReference>
<feature type="domain" description="Flavodoxin-like" evidence="1">
    <location>
        <begin position="4"/>
        <end position="162"/>
    </location>
</feature>
<dbReference type="GO" id="GO:0009055">
    <property type="term" value="F:electron transfer activity"/>
    <property type="evidence" value="ECO:0007669"/>
    <property type="project" value="InterPro"/>
</dbReference>
<sequence length="166" mass="18386">MKGLIVYSSLSGNTKKIAEAIAEVAEDSELISVREFQSSMLANFDLFYIGYWVDKGDCDAATLRLLAQLKDKRIVLFGTLGAAEQTEYYDRVKQQVESHAAHSHILGHFLCQGAVGEAVIARYQSMLAVHPQDEHIKQQLANYENGKSHPDEQDLANARAFAKSIG</sequence>
<evidence type="ECO:0000313" key="2">
    <source>
        <dbReference type="EMBL" id="KGJ51814.1"/>
    </source>
</evidence>
<gene>
    <name evidence="2" type="ORF">CIAN88_18835</name>
</gene>
<dbReference type="NCBIfam" id="NF045594">
    <property type="entry name" value="flavodox_BilS"/>
    <property type="match status" value="1"/>
</dbReference>
<dbReference type="PANTHER" id="PTHR38030">
    <property type="entry name" value="PROTOPORPHYRINOGEN IX DEHYDROGENASE [MENAQUINONE]"/>
    <property type="match status" value="1"/>
</dbReference>
<comment type="caution">
    <text evidence="2">The sequence shown here is derived from an EMBL/GenBank/DDBJ whole genome shotgun (WGS) entry which is preliminary data.</text>
</comment>
<name>A0A099I1G1_CLOIN</name>
<dbReference type="Gene3D" id="3.40.50.360">
    <property type="match status" value="1"/>
</dbReference>
<dbReference type="Proteomes" id="UP000030008">
    <property type="component" value="Unassembled WGS sequence"/>
</dbReference>
<dbReference type="InterPro" id="IPR029039">
    <property type="entry name" value="Flavoprotein-like_sf"/>
</dbReference>
<dbReference type="AlphaFoldDB" id="A0A099I1G1"/>
<evidence type="ECO:0000259" key="1">
    <source>
        <dbReference type="Pfam" id="PF12641"/>
    </source>
</evidence>
<evidence type="ECO:0000313" key="3">
    <source>
        <dbReference type="Proteomes" id="UP000030008"/>
    </source>
</evidence>
<dbReference type="PANTHER" id="PTHR38030:SF2">
    <property type="entry name" value="PROTOPORPHYRINOGEN IX DEHYDROGENASE [QUINONE]"/>
    <property type="match status" value="1"/>
</dbReference>
<dbReference type="RefSeq" id="WP_044907379.1">
    <property type="nucleotide sequence ID" value="NZ_JQIF01000097.1"/>
</dbReference>
<dbReference type="GO" id="GO:0070819">
    <property type="term" value="F:menaquinone-dependent protoporphyrinogen oxidase activity"/>
    <property type="evidence" value="ECO:0007669"/>
    <property type="project" value="TreeGrafter"/>
</dbReference>
<dbReference type="InterPro" id="IPR008254">
    <property type="entry name" value="Flavodoxin/NO_synth"/>
</dbReference>
<dbReference type="GO" id="GO:0006783">
    <property type="term" value="P:heme biosynthetic process"/>
    <property type="evidence" value="ECO:0007669"/>
    <property type="project" value="TreeGrafter"/>
</dbReference>